<evidence type="ECO:0000313" key="5">
    <source>
        <dbReference type="Proteomes" id="UP000295718"/>
    </source>
</evidence>
<dbReference type="STRING" id="1469948.GCA_000732725_02281"/>
<dbReference type="RefSeq" id="WP_031390966.1">
    <property type="nucleotide sequence ID" value="NZ_JPNB01000002.1"/>
</dbReference>
<name>A0A4R1QXF0_9FIRM</name>
<feature type="chain" id="PRO_5038481864" evidence="2">
    <location>
        <begin position="21"/>
        <end position="542"/>
    </location>
</feature>
<sequence length="542" mass="59166">MKKKLLSLVLCIAMSATMLAGCGSTGSTETATESTETTETAEAPAAEETTEAPAEAATLDTSTPVTLKWYLHGSTVNDDKAVMAKVNEYLGEKLNVTLEPIWGTWGDFDEGSTLAINGGDDVDIYFTCSWSADEYNSFAKKGAWVRLDDPETNLLANYGSDIWNITPEVLKTGAEIEGSDGYGVYALPGFKDFGTQNTWDINVTLLEKYGYTLDDIRNTDYYGFGDILKTVKEGEGADFYPLLVEGAVLERMVDNSIIVNGDAGSLNVLSYYIDPTDVSKDLGSKIVNKFATEEYKKFVEQTREYYLAGYIDPGCANKQTANDLRTATQLDGKYLIGTQSYALGYEVQASAERGIDVAFVPCTPPYVDKTSTQGAMMAISTASKNPERAMAFLNLLNTDPYLMTLLEYGVEGTHYNLNDDGLVVFTKEHDNYQPWRNGMGNVTLLPPQEGEGKDFFTKVFIPYYEGAKAIPAFGYQFDPTSVETELATLANVGEQYALALSVGSVDPATALPEFLDKLEAAGMSKVVDEANVQLDAYFANEQ</sequence>
<evidence type="ECO:0000256" key="2">
    <source>
        <dbReference type="SAM" id="SignalP"/>
    </source>
</evidence>
<proteinExistence type="predicted"/>
<dbReference type="AlphaFoldDB" id="A0A4R1QXF0"/>
<dbReference type="PROSITE" id="PS51257">
    <property type="entry name" value="PROKAR_LIPOPROTEIN"/>
    <property type="match status" value="1"/>
</dbReference>
<dbReference type="Gene3D" id="3.40.190.10">
    <property type="entry name" value="Periplasmic binding protein-like II"/>
    <property type="match status" value="2"/>
</dbReference>
<evidence type="ECO:0000256" key="1">
    <source>
        <dbReference type="SAM" id="MobiDB-lite"/>
    </source>
</evidence>
<reference evidence="4 5" key="1">
    <citation type="submission" date="2019-03" db="EMBL/GenBank/DDBJ databases">
        <title>Genomic Encyclopedia of Type Strains, Phase IV (KMG-IV): sequencing the most valuable type-strain genomes for metagenomic binning, comparative biology and taxonomic classification.</title>
        <authorList>
            <person name="Goeker M."/>
        </authorList>
    </citation>
    <scope>NUCLEOTIDE SEQUENCE [LARGE SCALE GENOMIC DNA]</scope>
    <source>
        <strain evidence="4 5">DSM 100556</strain>
    </source>
</reference>
<comment type="caution">
    <text evidence="4">The sequence shown here is derived from an EMBL/GenBank/DDBJ whole genome shotgun (WGS) entry which is preliminary data.</text>
</comment>
<keyword evidence="2" id="KW-0732">Signal</keyword>
<dbReference type="PANTHER" id="PTHR43649:SF17">
    <property type="entry name" value="ABC TRANSPORTER SOLUTE BINDING PROTEIN-SUGAR TRANSPORT"/>
    <property type="match status" value="1"/>
</dbReference>
<dbReference type="InterPro" id="IPR022627">
    <property type="entry name" value="DUF3502"/>
</dbReference>
<dbReference type="Proteomes" id="UP000295718">
    <property type="component" value="Unassembled WGS sequence"/>
</dbReference>
<dbReference type="PANTHER" id="PTHR43649">
    <property type="entry name" value="ARABINOSE-BINDING PROTEIN-RELATED"/>
    <property type="match status" value="1"/>
</dbReference>
<evidence type="ECO:0000259" key="3">
    <source>
        <dbReference type="Pfam" id="PF12010"/>
    </source>
</evidence>
<dbReference type="EMBL" id="SLUO01000007">
    <property type="protein sequence ID" value="TCL58045.1"/>
    <property type="molecule type" value="Genomic_DNA"/>
</dbReference>
<dbReference type="OrthoDB" id="2024827at2"/>
<protein>
    <submittedName>
        <fullName evidence="4">Carbohydrate ABC transporter substrate-binding protein (CUT1 family)</fullName>
    </submittedName>
</protein>
<feature type="signal peptide" evidence="2">
    <location>
        <begin position="1"/>
        <end position="20"/>
    </location>
</feature>
<feature type="domain" description="DUF3502" evidence="3">
    <location>
        <begin position="471"/>
        <end position="538"/>
    </location>
</feature>
<organism evidence="4 5">
    <name type="scientific">Kineothrix alysoides</name>
    <dbReference type="NCBI Taxonomy" id="1469948"/>
    <lineage>
        <taxon>Bacteria</taxon>
        <taxon>Bacillati</taxon>
        <taxon>Bacillota</taxon>
        <taxon>Clostridia</taxon>
        <taxon>Lachnospirales</taxon>
        <taxon>Lachnospiraceae</taxon>
        <taxon>Kineothrix</taxon>
    </lineage>
</organism>
<gene>
    <name evidence="4" type="ORF">EDD76_107160</name>
</gene>
<evidence type="ECO:0000313" key="4">
    <source>
        <dbReference type="EMBL" id="TCL58045.1"/>
    </source>
</evidence>
<dbReference type="InterPro" id="IPR050490">
    <property type="entry name" value="Bact_solute-bd_prot1"/>
</dbReference>
<feature type="region of interest" description="Disordered" evidence="1">
    <location>
        <begin position="22"/>
        <end position="56"/>
    </location>
</feature>
<keyword evidence="5" id="KW-1185">Reference proteome</keyword>
<dbReference type="Pfam" id="PF12010">
    <property type="entry name" value="DUF3502"/>
    <property type="match status" value="1"/>
</dbReference>
<accession>A0A4R1QXF0</accession>
<feature type="compositionally biased region" description="Low complexity" evidence="1">
    <location>
        <begin position="27"/>
        <end position="56"/>
    </location>
</feature>
<dbReference type="SUPFAM" id="SSF53850">
    <property type="entry name" value="Periplasmic binding protein-like II"/>
    <property type="match status" value="1"/>
</dbReference>